<dbReference type="OrthoDB" id="19329at2759"/>
<evidence type="ECO:0000259" key="2">
    <source>
        <dbReference type="Pfam" id="PF12756"/>
    </source>
</evidence>
<name>A0A0G2EJL6_PHACM</name>
<dbReference type="Pfam" id="PF12756">
    <property type="entry name" value="zf-C2H2_2"/>
    <property type="match status" value="1"/>
</dbReference>
<comment type="caution">
    <text evidence="3">The sequence shown here is derived from an EMBL/GenBank/DDBJ whole genome shotgun (WGS) entry which is preliminary data.</text>
</comment>
<dbReference type="GO" id="GO:0030687">
    <property type="term" value="C:preribosome, large subunit precursor"/>
    <property type="evidence" value="ECO:0007669"/>
    <property type="project" value="TreeGrafter"/>
</dbReference>
<sequence length="275" mass="30936">MSKIPDGGLQGLEMSADYKEGQSLPASLPTHCLFCNNEATELEQNLDHMLKAHGLFIPAREHLVVDVETLMNYLHTVIFHYRECISCEVSKQTTEAIQQHMLDKGHCKISLDPDSEYSEFYDFAESSSDSEFNSTTTPHSNFPTSVDSEMHLPSGKVITSRSSTSRRIHHSKYHPTSSRANLPSPSSSTSTSLTPLSKRQQKQLITLQITQNSQRQSDRTSLIGLTPQEQRVVLATEKTARKLELRGQNEERAKVERFGNKQKYYRADGPARPLG</sequence>
<feature type="region of interest" description="Disordered" evidence="1">
    <location>
        <begin position="254"/>
        <end position="275"/>
    </location>
</feature>
<dbReference type="PANTHER" id="PTHR13182">
    <property type="entry name" value="ZINC FINGER PROTEIN 622"/>
    <property type="match status" value="1"/>
</dbReference>
<evidence type="ECO:0000313" key="3">
    <source>
        <dbReference type="EMBL" id="KKY23017.1"/>
    </source>
</evidence>
<feature type="compositionally biased region" description="Low complexity" evidence="1">
    <location>
        <begin position="182"/>
        <end position="200"/>
    </location>
</feature>
<evidence type="ECO:0000313" key="4">
    <source>
        <dbReference type="Proteomes" id="UP000053317"/>
    </source>
</evidence>
<protein>
    <submittedName>
        <fullName evidence="3">Putative pre-60s factor</fullName>
    </submittedName>
</protein>
<feature type="compositionally biased region" description="Polar residues" evidence="1">
    <location>
        <begin position="128"/>
        <end position="147"/>
    </location>
</feature>
<accession>A0A0G2EJL6</accession>
<evidence type="ECO:0000256" key="1">
    <source>
        <dbReference type="SAM" id="MobiDB-lite"/>
    </source>
</evidence>
<dbReference type="InterPro" id="IPR040025">
    <property type="entry name" value="Znf622/Rei1/Reh1"/>
</dbReference>
<reference evidence="3 4" key="1">
    <citation type="submission" date="2015-05" db="EMBL/GenBank/DDBJ databases">
        <title>Distinctive expansion of gene families associated with plant cell wall degradation and secondary metabolism in the genomes of grapevine trunk pathogens.</title>
        <authorList>
            <person name="Lawrence D.P."/>
            <person name="Travadon R."/>
            <person name="Rolshausen P.E."/>
            <person name="Baumgartner K."/>
        </authorList>
    </citation>
    <scope>NUCLEOTIDE SEQUENCE [LARGE SCALE GENOMIC DNA]</scope>
    <source>
        <strain evidence="3">UCRPC4</strain>
    </source>
</reference>
<dbReference type="PANTHER" id="PTHR13182:SF8">
    <property type="entry name" value="CYTOPLASMIC 60S SUBUNIT BIOGENESIS FACTOR ZNF622"/>
    <property type="match status" value="1"/>
</dbReference>
<dbReference type="AlphaFoldDB" id="A0A0G2EJL6"/>
<organism evidence="3 4">
    <name type="scientific">Phaeomoniella chlamydospora</name>
    <name type="common">Phaeoacremonium chlamydosporum</name>
    <dbReference type="NCBI Taxonomy" id="158046"/>
    <lineage>
        <taxon>Eukaryota</taxon>
        <taxon>Fungi</taxon>
        <taxon>Dikarya</taxon>
        <taxon>Ascomycota</taxon>
        <taxon>Pezizomycotina</taxon>
        <taxon>Eurotiomycetes</taxon>
        <taxon>Chaetothyriomycetidae</taxon>
        <taxon>Phaeomoniellales</taxon>
        <taxon>Phaeomoniellaceae</taxon>
        <taxon>Phaeomoniella</taxon>
    </lineage>
</organism>
<feature type="compositionally biased region" description="Basic residues" evidence="1">
    <location>
        <begin position="164"/>
        <end position="173"/>
    </location>
</feature>
<feature type="domain" description="ZN622/Rei1/Reh1 zinc finger C2H2-type" evidence="2">
    <location>
        <begin position="31"/>
        <end position="127"/>
    </location>
</feature>
<reference evidence="3 4" key="2">
    <citation type="submission" date="2015-05" db="EMBL/GenBank/DDBJ databases">
        <authorList>
            <person name="Morales-Cruz A."/>
            <person name="Amrine K.C."/>
            <person name="Cantu D."/>
        </authorList>
    </citation>
    <scope>NUCLEOTIDE SEQUENCE [LARGE SCALE GENOMIC DNA]</scope>
    <source>
        <strain evidence="3">UCRPC4</strain>
    </source>
</reference>
<keyword evidence="4" id="KW-1185">Reference proteome</keyword>
<dbReference type="Proteomes" id="UP000053317">
    <property type="component" value="Unassembled WGS sequence"/>
</dbReference>
<dbReference type="GO" id="GO:0042273">
    <property type="term" value="P:ribosomal large subunit biogenesis"/>
    <property type="evidence" value="ECO:0007669"/>
    <property type="project" value="TreeGrafter"/>
</dbReference>
<dbReference type="EMBL" id="LCWF01000071">
    <property type="protein sequence ID" value="KKY23017.1"/>
    <property type="molecule type" value="Genomic_DNA"/>
</dbReference>
<gene>
    <name evidence="3" type="ORF">UCRPC4_g03023</name>
</gene>
<dbReference type="InterPro" id="IPR041661">
    <property type="entry name" value="ZN622/Rei1/Reh1_Znf-C2H2"/>
</dbReference>
<feature type="region of interest" description="Disordered" evidence="1">
    <location>
        <begin position="128"/>
        <end position="200"/>
    </location>
</feature>
<proteinExistence type="predicted"/>